<keyword evidence="2" id="KW-1185">Reference proteome</keyword>
<reference evidence="2" key="1">
    <citation type="submission" date="2023-06" db="EMBL/GenBank/DDBJ databases">
        <title>Identification and characterization of horizontal gene transfer across gut microbiota members of farm animals based on homology search.</title>
        <authorList>
            <person name="Zeman M."/>
            <person name="Kubasova T."/>
            <person name="Jahodarova E."/>
            <person name="Nykrynova M."/>
            <person name="Rychlik I."/>
        </authorList>
    </citation>
    <scope>NUCLEOTIDE SEQUENCE [LARGE SCALE GENOMIC DNA]</scope>
    <source>
        <strain evidence="2">161_Gplus</strain>
    </source>
</reference>
<comment type="caution">
    <text evidence="1">The sequence shown here is derived from an EMBL/GenBank/DDBJ whole genome shotgun (WGS) entry which is preliminary data.</text>
</comment>
<dbReference type="Proteomes" id="UP001529343">
    <property type="component" value="Unassembled WGS sequence"/>
</dbReference>
<dbReference type="Pfam" id="PF06356">
    <property type="entry name" value="DUF1064"/>
    <property type="match status" value="1"/>
</dbReference>
<protein>
    <submittedName>
        <fullName evidence="1">DUF1064 domain-containing protein</fullName>
    </submittedName>
</protein>
<proteinExistence type="predicted"/>
<accession>A0ABT7UXV1</accession>
<name>A0ABT7UXV1_9LACO</name>
<organism evidence="1 2">
    <name type="scientific">Limosilactobacillus pontis</name>
    <dbReference type="NCBI Taxonomy" id="35787"/>
    <lineage>
        <taxon>Bacteria</taxon>
        <taxon>Bacillati</taxon>
        <taxon>Bacillota</taxon>
        <taxon>Bacilli</taxon>
        <taxon>Lactobacillales</taxon>
        <taxon>Lactobacillaceae</taxon>
        <taxon>Limosilactobacillus</taxon>
    </lineage>
</organism>
<dbReference type="RefSeq" id="WP_289586095.1">
    <property type="nucleotide sequence ID" value="NZ_JAUDDW010000014.1"/>
</dbReference>
<dbReference type="InterPro" id="IPR009414">
    <property type="entry name" value="DUF1064"/>
</dbReference>
<evidence type="ECO:0000313" key="1">
    <source>
        <dbReference type="EMBL" id="MDM8266484.1"/>
    </source>
</evidence>
<dbReference type="EMBL" id="JAUDDW010000014">
    <property type="protein sequence ID" value="MDM8266484.1"/>
    <property type="molecule type" value="Genomic_DNA"/>
</dbReference>
<gene>
    <name evidence="1" type="ORF">QUW44_04820</name>
</gene>
<sequence length="162" mass="18582">MAKKRAGTWFGEKVKLDGYTFDSQKEAAFYQRFIKESGCKFDVHKSFQLHPIIEMCNGILRLRSSSYTPDFVLYNEDGSIAHVIDVKNSFNTTYAIDAAASLRFKMFAYKYKVPVEVVVPRVKSFRVKVLGSTKKFEPVTKTDFNYTIEELVDEAMNTDKGD</sequence>
<evidence type="ECO:0000313" key="2">
    <source>
        <dbReference type="Proteomes" id="UP001529343"/>
    </source>
</evidence>